<feature type="non-terminal residue" evidence="3">
    <location>
        <position position="1"/>
    </location>
</feature>
<dbReference type="EMBL" id="CABFUZ020000110">
    <property type="protein sequence ID" value="VVM06268.1"/>
    <property type="molecule type" value="Genomic_DNA"/>
</dbReference>
<dbReference type="Proteomes" id="UP000381693">
    <property type="component" value="Unassembled WGS sequence"/>
</dbReference>
<dbReference type="GO" id="GO:0009000">
    <property type="term" value="F:selenocysteine lyase activity"/>
    <property type="evidence" value="ECO:0007669"/>
    <property type="project" value="UniProtKB-EC"/>
</dbReference>
<keyword evidence="4" id="KW-1185">Reference proteome</keyword>
<dbReference type="InterPro" id="IPR015422">
    <property type="entry name" value="PyrdxlP-dep_Trfase_small"/>
</dbReference>
<sequence length="53" mass="5970">GLALRAGDHCNQPLLRKLGLAATARASFYFYNVREEVDRLVEGVEKARRYFAG</sequence>
<dbReference type="InterPro" id="IPR000192">
    <property type="entry name" value="Aminotrans_V_dom"/>
</dbReference>
<dbReference type="AlphaFoldDB" id="A0A5E6MAL9"/>
<dbReference type="OrthoDB" id="9804366at2"/>
<evidence type="ECO:0000256" key="1">
    <source>
        <dbReference type="ARBA" id="ARBA00022898"/>
    </source>
</evidence>
<comment type="caution">
    <text evidence="3">The sequence shown here is derived from an EMBL/GenBank/DDBJ whole genome shotgun (WGS) entry which is preliminary data.</text>
</comment>
<proteinExistence type="predicted"/>
<dbReference type="GO" id="GO:0031071">
    <property type="term" value="F:cysteine desulfurase activity"/>
    <property type="evidence" value="ECO:0007669"/>
    <property type="project" value="UniProtKB-EC"/>
</dbReference>
<keyword evidence="1" id="KW-0663">Pyridoxal phosphate</keyword>
<evidence type="ECO:0000313" key="3">
    <source>
        <dbReference type="EMBL" id="VVM06268.1"/>
    </source>
</evidence>
<accession>A0A5E6MAL9</accession>
<organism evidence="3 4">
    <name type="scientific">Methylacidimicrobium cyclopophantes</name>
    <dbReference type="NCBI Taxonomy" id="1041766"/>
    <lineage>
        <taxon>Bacteria</taxon>
        <taxon>Pseudomonadati</taxon>
        <taxon>Verrucomicrobiota</taxon>
        <taxon>Methylacidimicrobium</taxon>
    </lineage>
</organism>
<reference evidence="3" key="1">
    <citation type="submission" date="2019-09" db="EMBL/GenBank/DDBJ databases">
        <authorList>
            <person name="Cremers G."/>
        </authorList>
    </citation>
    <scope>NUCLEOTIDE SEQUENCE [LARGE SCALE GENOMIC DNA]</scope>
    <source>
        <strain evidence="3">3B</strain>
    </source>
</reference>
<evidence type="ECO:0000313" key="4">
    <source>
        <dbReference type="Proteomes" id="UP000381693"/>
    </source>
</evidence>
<evidence type="ECO:0000259" key="2">
    <source>
        <dbReference type="Pfam" id="PF00266"/>
    </source>
</evidence>
<feature type="domain" description="Aminotransferase class V" evidence="2">
    <location>
        <begin position="1"/>
        <end position="40"/>
    </location>
</feature>
<dbReference type="InterPro" id="IPR015424">
    <property type="entry name" value="PyrdxlP-dep_Trfase"/>
</dbReference>
<protein>
    <submittedName>
        <fullName evidence="3">Partial cysteine desulfurase / selenocysteine lyase</fullName>
        <ecNumber evidence="3">2.8.1.7</ecNumber>
        <ecNumber evidence="3">4.4.1.16</ecNumber>
    </submittedName>
</protein>
<dbReference type="EC" id="4.4.1.16" evidence="3"/>
<name>A0A5E6MAL9_9BACT</name>
<gene>
    <name evidence="3" type="primary">sufS</name>
    <name evidence="3" type="ORF">MAMC_01017</name>
</gene>
<dbReference type="Pfam" id="PF00266">
    <property type="entry name" value="Aminotran_5"/>
    <property type="match status" value="1"/>
</dbReference>
<dbReference type="EC" id="2.8.1.7" evidence="3"/>
<dbReference type="Gene3D" id="3.90.1150.10">
    <property type="entry name" value="Aspartate Aminotransferase, domain 1"/>
    <property type="match status" value="1"/>
</dbReference>
<dbReference type="SUPFAM" id="SSF53383">
    <property type="entry name" value="PLP-dependent transferases"/>
    <property type="match status" value="1"/>
</dbReference>
<keyword evidence="3" id="KW-0456">Lyase</keyword>
<keyword evidence="3" id="KW-0808">Transferase</keyword>